<evidence type="ECO:0000313" key="3">
    <source>
        <dbReference type="Proteomes" id="UP001058974"/>
    </source>
</evidence>
<dbReference type="Proteomes" id="UP001058974">
    <property type="component" value="Chromosome 3"/>
</dbReference>
<keyword evidence="3" id="KW-1185">Reference proteome</keyword>
<proteinExistence type="predicted"/>
<feature type="compositionally biased region" description="Low complexity" evidence="1">
    <location>
        <begin position="69"/>
        <end position="81"/>
    </location>
</feature>
<dbReference type="Gramene" id="Psat03G0441500-T1">
    <property type="protein sequence ID" value="KAI5429816.1"/>
    <property type="gene ID" value="KIW84_034415"/>
</dbReference>
<protein>
    <submittedName>
        <fullName evidence="2">Uncharacterized protein</fullName>
    </submittedName>
</protein>
<dbReference type="EMBL" id="JAMSHJ010000003">
    <property type="protein sequence ID" value="KAI5429816.1"/>
    <property type="molecule type" value="Genomic_DNA"/>
</dbReference>
<evidence type="ECO:0000313" key="2">
    <source>
        <dbReference type="EMBL" id="KAI5429816.1"/>
    </source>
</evidence>
<organism evidence="2 3">
    <name type="scientific">Pisum sativum</name>
    <name type="common">Garden pea</name>
    <name type="synonym">Lathyrus oleraceus</name>
    <dbReference type="NCBI Taxonomy" id="3888"/>
    <lineage>
        <taxon>Eukaryota</taxon>
        <taxon>Viridiplantae</taxon>
        <taxon>Streptophyta</taxon>
        <taxon>Embryophyta</taxon>
        <taxon>Tracheophyta</taxon>
        <taxon>Spermatophyta</taxon>
        <taxon>Magnoliopsida</taxon>
        <taxon>eudicotyledons</taxon>
        <taxon>Gunneridae</taxon>
        <taxon>Pentapetalae</taxon>
        <taxon>rosids</taxon>
        <taxon>fabids</taxon>
        <taxon>Fabales</taxon>
        <taxon>Fabaceae</taxon>
        <taxon>Papilionoideae</taxon>
        <taxon>50 kb inversion clade</taxon>
        <taxon>NPAAA clade</taxon>
        <taxon>Hologalegina</taxon>
        <taxon>IRL clade</taxon>
        <taxon>Fabeae</taxon>
        <taxon>Lathyrus</taxon>
    </lineage>
</organism>
<comment type="caution">
    <text evidence="2">The sequence shown here is derived from an EMBL/GenBank/DDBJ whole genome shotgun (WGS) entry which is preliminary data.</text>
</comment>
<dbReference type="AlphaFoldDB" id="A0A9D5B4I3"/>
<accession>A0A9D5B4I3</accession>
<sequence>MEETRSIDRADLVLGLFLDSMTSGFLNQVVIDEHIEDSLKKDNKPKVAASVLPLLPQEQRVLLHQRPAQNNQKLKQKQISQKKNDQEGRSPHYDIILMSYAHVLLVLVNVKAIMSKKIEPSRFPYGRKHDPRAICGYHTGYVGNSIENCYPFKVRVQEPINHKWLSFTPFTTEAPVEKR</sequence>
<evidence type="ECO:0000256" key="1">
    <source>
        <dbReference type="SAM" id="MobiDB-lite"/>
    </source>
</evidence>
<name>A0A9D5B4I3_PEA</name>
<gene>
    <name evidence="2" type="ORF">KIW84_034415</name>
</gene>
<feature type="region of interest" description="Disordered" evidence="1">
    <location>
        <begin position="66"/>
        <end position="87"/>
    </location>
</feature>
<reference evidence="2 3" key="1">
    <citation type="journal article" date="2022" name="Nat. Genet.">
        <title>Improved pea reference genome and pan-genome highlight genomic features and evolutionary characteristics.</title>
        <authorList>
            <person name="Yang T."/>
            <person name="Liu R."/>
            <person name="Luo Y."/>
            <person name="Hu S."/>
            <person name="Wang D."/>
            <person name="Wang C."/>
            <person name="Pandey M.K."/>
            <person name="Ge S."/>
            <person name="Xu Q."/>
            <person name="Li N."/>
            <person name="Li G."/>
            <person name="Huang Y."/>
            <person name="Saxena R.K."/>
            <person name="Ji Y."/>
            <person name="Li M."/>
            <person name="Yan X."/>
            <person name="He Y."/>
            <person name="Liu Y."/>
            <person name="Wang X."/>
            <person name="Xiang C."/>
            <person name="Varshney R.K."/>
            <person name="Ding H."/>
            <person name="Gao S."/>
            <person name="Zong X."/>
        </authorList>
    </citation>
    <scope>NUCLEOTIDE SEQUENCE [LARGE SCALE GENOMIC DNA]</scope>
    <source>
        <strain evidence="2 3">cv. Zhongwan 6</strain>
    </source>
</reference>